<organism evidence="1 2">
    <name type="scientific">Rangifer tarandus platyrhynchus</name>
    <name type="common">Svalbard reindeer</name>
    <dbReference type="NCBI Taxonomy" id="3082113"/>
    <lineage>
        <taxon>Eukaryota</taxon>
        <taxon>Metazoa</taxon>
        <taxon>Chordata</taxon>
        <taxon>Craniata</taxon>
        <taxon>Vertebrata</taxon>
        <taxon>Euteleostomi</taxon>
        <taxon>Mammalia</taxon>
        <taxon>Eutheria</taxon>
        <taxon>Laurasiatheria</taxon>
        <taxon>Artiodactyla</taxon>
        <taxon>Ruminantia</taxon>
        <taxon>Pecora</taxon>
        <taxon>Cervidae</taxon>
        <taxon>Odocoileinae</taxon>
        <taxon>Rangifer</taxon>
    </lineage>
</organism>
<gene>
    <name evidence="1" type="ORF">MRATA1EN22A_LOCUS19560</name>
</gene>
<accession>A0AC59ZK76</accession>
<proteinExistence type="predicted"/>
<sequence length="131" mass="13547">MGSRRRDFRCPAEGGGERTVVVRCVGRAAAGRPRGCLGTRGAAERLQGWGGPEEPRGPGAAGSRPGPARGGRATPGELPGGEFARQPKEGGSRRGPSEPSGNPGPESSGSWCFLGRPPGRPRRRVTVQGPR</sequence>
<evidence type="ECO:0000313" key="2">
    <source>
        <dbReference type="Proteomes" id="UP001162501"/>
    </source>
</evidence>
<name>A0AC59ZK76_RANTA</name>
<reference evidence="1" key="1">
    <citation type="submission" date="2023-05" db="EMBL/GenBank/DDBJ databases">
        <authorList>
            <consortium name="ELIXIR-Norway"/>
        </authorList>
    </citation>
    <scope>NUCLEOTIDE SEQUENCE</scope>
</reference>
<dbReference type="Proteomes" id="UP001162501">
    <property type="component" value="Chromosome 3"/>
</dbReference>
<reference evidence="1" key="2">
    <citation type="submission" date="2025-03" db="EMBL/GenBank/DDBJ databases">
        <authorList>
            <consortium name="ELIXIR-Norway"/>
            <consortium name="Elixir Norway"/>
        </authorList>
    </citation>
    <scope>NUCLEOTIDE SEQUENCE</scope>
</reference>
<evidence type="ECO:0000313" key="1">
    <source>
        <dbReference type="EMBL" id="CAN0449526.1"/>
    </source>
</evidence>
<protein>
    <submittedName>
        <fullName evidence="1">Uncharacterized protein</fullName>
    </submittedName>
</protein>
<dbReference type="EMBL" id="OX596087">
    <property type="protein sequence ID" value="CAN0449526.1"/>
    <property type="molecule type" value="Genomic_DNA"/>
</dbReference>